<dbReference type="InterPro" id="IPR011990">
    <property type="entry name" value="TPR-like_helical_dom_sf"/>
</dbReference>
<dbReference type="Pfam" id="PF13181">
    <property type="entry name" value="TPR_8"/>
    <property type="match status" value="1"/>
</dbReference>
<dbReference type="EMBL" id="WODC01000001">
    <property type="protein sequence ID" value="MUM76235.1"/>
    <property type="molecule type" value="Genomic_DNA"/>
</dbReference>
<name>A0A7K1KJM5_9BACT</name>
<feature type="compositionally biased region" description="Gly residues" evidence="1">
    <location>
        <begin position="307"/>
        <end position="317"/>
    </location>
</feature>
<dbReference type="Proteomes" id="UP000461162">
    <property type="component" value="Unassembled WGS sequence"/>
</dbReference>
<proteinExistence type="predicted"/>
<sequence>MTERSDTERSGREIVRDGAEKIKGVFSTQSVSRVGTGTTQRRTIQKTYWSSEEQEDGTVVVQPLNRNYVPSGPKRNLSRDEFLTKFNPEPEFYLSTVYPAIKEMDEAVVRGEKHRERGAAYSAEFEFKRATAIDEENVRANFGLGLTYLDRGDQVKANDIFERIVSLEAAFEAEHKHLFNDFGINMRKNKMYEQALQYYLRAENLVEDDEHLFHNIARCFYEKGDVEGCRKYLRKSLEVNPDLKESRMFWAFLKSEGHVPDGDDPPGAGVRRGGGGQAAGGESSVGETPVSAGSGSANGASANAPAGSGGNEPGGQGAKPAKPAAPIKLEID</sequence>
<gene>
    <name evidence="2" type="ORF">GKC30_01155</name>
</gene>
<feature type="compositionally biased region" description="Low complexity" evidence="1">
    <location>
        <begin position="280"/>
        <end position="306"/>
    </location>
</feature>
<dbReference type="Gene3D" id="1.25.40.10">
    <property type="entry name" value="Tetratricopeptide repeat domain"/>
    <property type="match status" value="1"/>
</dbReference>
<dbReference type="SMART" id="SM00028">
    <property type="entry name" value="TPR"/>
    <property type="match status" value="3"/>
</dbReference>
<feature type="compositionally biased region" description="Gly residues" evidence="1">
    <location>
        <begin position="270"/>
        <end position="279"/>
    </location>
</feature>
<dbReference type="SUPFAM" id="SSF48452">
    <property type="entry name" value="TPR-like"/>
    <property type="match status" value="1"/>
</dbReference>
<evidence type="ECO:0000313" key="2">
    <source>
        <dbReference type="EMBL" id="MUM76235.1"/>
    </source>
</evidence>
<reference evidence="2 3" key="1">
    <citation type="submission" date="2019-11" db="EMBL/GenBank/DDBJ databases">
        <title>Pseudodesulfovibrio alkaliphilus, sp. nov., an alkaliphilic sulfate-reducing bacteria from mud volcano of Taman peninsula, Russia.</title>
        <authorList>
            <person name="Frolova A."/>
            <person name="Merkel A.Y."/>
            <person name="Slobodkin A.I."/>
        </authorList>
    </citation>
    <scope>NUCLEOTIDE SEQUENCE [LARGE SCALE GENOMIC DNA]</scope>
    <source>
        <strain evidence="2 3">F-1</strain>
    </source>
</reference>
<accession>A0A7K1KJM5</accession>
<comment type="caution">
    <text evidence="2">The sequence shown here is derived from an EMBL/GenBank/DDBJ whole genome shotgun (WGS) entry which is preliminary data.</text>
</comment>
<dbReference type="InterPro" id="IPR019734">
    <property type="entry name" value="TPR_rpt"/>
</dbReference>
<evidence type="ECO:0008006" key="4">
    <source>
        <dbReference type="Google" id="ProtNLM"/>
    </source>
</evidence>
<evidence type="ECO:0000313" key="3">
    <source>
        <dbReference type="Proteomes" id="UP000461162"/>
    </source>
</evidence>
<feature type="region of interest" description="Disordered" evidence="1">
    <location>
        <begin position="258"/>
        <end position="332"/>
    </location>
</feature>
<protein>
    <recommendedName>
        <fullName evidence="4">Tetratricopeptide repeat protein</fullName>
    </recommendedName>
</protein>
<evidence type="ECO:0000256" key="1">
    <source>
        <dbReference type="SAM" id="MobiDB-lite"/>
    </source>
</evidence>
<dbReference type="AlphaFoldDB" id="A0A7K1KJM5"/>
<organism evidence="2 3">
    <name type="scientific">Pseudodesulfovibrio alkaliphilus</name>
    <dbReference type="NCBI Taxonomy" id="2661613"/>
    <lineage>
        <taxon>Bacteria</taxon>
        <taxon>Pseudomonadati</taxon>
        <taxon>Thermodesulfobacteriota</taxon>
        <taxon>Desulfovibrionia</taxon>
        <taxon>Desulfovibrionales</taxon>
        <taxon>Desulfovibrionaceae</taxon>
    </lineage>
</organism>
<keyword evidence="3" id="KW-1185">Reference proteome</keyword>
<feature type="compositionally biased region" description="Low complexity" evidence="1">
    <location>
        <begin position="318"/>
        <end position="332"/>
    </location>
</feature>
<dbReference type="RefSeq" id="WP_155931683.1">
    <property type="nucleotide sequence ID" value="NZ_WODC01000001.1"/>
</dbReference>